<dbReference type="AlphaFoldDB" id="A0A9Q4GIQ0"/>
<feature type="transmembrane region" description="Helical" evidence="1">
    <location>
        <begin position="16"/>
        <end position="36"/>
    </location>
</feature>
<evidence type="ECO:0000313" key="2">
    <source>
        <dbReference type="EMBL" id="MCX2818496.1"/>
    </source>
</evidence>
<comment type="caution">
    <text evidence="2">The sequence shown here is derived from an EMBL/GenBank/DDBJ whole genome shotgun (WGS) entry which is preliminary data.</text>
</comment>
<organism evidence="2 3">
    <name type="scientific">Halorutilus salinus</name>
    <dbReference type="NCBI Taxonomy" id="2487751"/>
    <lineage>
        <taxon>Archaea</taxon>
        <taxon>Methanobacteriati</taxon>
        <taxon>Methanobacteriota</taxon>
        <taxon>Stenosarchaea group</taxon>
        <taxon>Halobacteria</taxon>
        <taxon>Halorutilales</taxon>
        <taxon>Halorutilaceae</taxon>
        <taxon>Halorutilus</taxon>
    </lineage>
</organism>
<reference evidence="2" key="1">
    <citation type="submission" date="2022-09" db="EMBL/GenBank/DDBJ databases">
        <title>Haloadaptaus new haloarchaeum isolated from saline soil.</title>
        <authorList>
            <person name="Duran-Viseras A."/>
            <person name="Sanchez-Porro C."/>
            <person name="Ventosa A."/>
        </authorList>
    </citation>
    <scope>NUCLEOTIDE SEQUENCE</scope>
    <source>
        <strain evidence="2">F3-133</strain>
    </source>
</reference>
<keyword evidence="1" id="KW-1133">Transmembrane helix</keyword>
<dbReference type="EMBL" id="RKLV01000003">
    <property type="protein sequence ID" value="MCX2818496.1"/>
    <property type="molecule type" value="Genomic_DNA"/>
</dbReference>
<keyword evidence="3" id="KW-1185">Reference proteome</keyword>
<evidence type="ECO:0000313" key="3">
    <source>
        <dbReference type="Proteomes" id="UP001149411"/>
    </source>
</evidence>
<evidence type="ECO:0000256" key="1">
    <source>
        <dbReference type="SAM" id="Phobius"/>
    </source>
</evidence>
<sequence length="77" mass="8603">MPDRQQSARNQLKRNVAVFGVALIGAIVLVHFALPFDMVQLLLSIPPLAIEYPKAVALLVFVPIVFYAMATVDDYFR</sequence>
<feature type="transmembrane region" description="Helical" evidence="1">
    <location>
        <begin position="56"/>
        <end position="76"/>
    </location>
</feature>
<name>A0A9Q4GIQ0_9EURY</name>
<accession>A0A9Q4GIQ0</accession>
<dbReference type="Proteomes" id="UP001149411">
    <property type="component" value="Unassembled WGS sequence"/>
</dbReference>
<gene>
    <name evidence="2" type="ORF">EGH25_03895</name>
</gene>
<protein>
    <submittedName>
        <fullName evidence="2">Uncharacterized protein</fullName>
    </submittedName>
</protein>
<keyword evidence="1" id="KW-0472">Membrane</keyword>
<proteinExistence type="predicted"/>
<keyword evidence="1" id="KW-0812">Transmembrane</keyword>
<dbReference type="RefSeq" id="WP_266086340.1">
    <property type="nucleotide sequence ID" value="NZ_RKLV01000003.1"/>
</dbReference>